<dbReference type="InterPro" id="IPR053790">
    <property type="entry name" value="P5CR-like_CS"/>
</dbReference>
<keyword evidence="10" id="KW-1185">Reference proteome</keyword>
<dbReference type="PIRSF" id="PIRSF000193">
    <property type="entry name" value="Pyrrol-5-carb_rd"/>
    <property type="match status" value="1"/>
</dbReference>
<feature type="binding site" evidence="5">
    <location>
        <begin position="8"/>
        <end position="13"/>
    </location>
    <ligand>
        <name>NADP(+)</name>
        <dbReference type="ChEBI" id="CHEBI:58349"/>
    </ligand>
</feature>
<dbReference type="Proteomes" id="UP000628984">
    <property type="component" value="Unassembled WGS sequence"/>
</dbReference>
<keyword evidence="3 4" id="KW-0560">Oxidoreductase</keyword>
<dbReference type="EMBL" id="BMYQ01000010">
    <property type="protein sequence ID" value="GGW38957.1"/>
    <property type="molecule type" value="Genomic_DNA"/>
</dbReference>
<dbReference type="RefSeq" id="WP_189634627.1">
    <property type="nucleotide sequence ID" value="NZ_BMYQ01000010.1"/>
</dbReference>
<dbReference type="GO" id="GO:0004735">
    <property type="term" value="F:pyrroline-5-carboxylate reductase activity"/>
    <property type="evidence" value="ECO:0007669"/>
    <property type="project" value="UniProtKB-UniRule"/>
</dbReference>
<dbReference type="GO" id="GO:0005737">
    <property type="term" value="C:cytoplasm"/>
    <property type="evidence" value="ECO:0007669"/>
    <property type="project" value="UniProtKB-SubCell"/>
</dbReference>
<evidence type="ECO:0000256" key="4">
    <source>
        <dbReference type="HAMAP-Rule" id="MF_01925"/>
    </source>
</evidence>
<dbReference type="Pfam" id="PF03807">
    <property type="entry name" value="F420_oxidored"/>
    <property type="match status" value="1"/>
</dbReference>
<comment type="catalytic activity">
    <reaction evidence="4">
        <text>L-proline + NAD(+) = (S)-1-pyrroline-5-carboxylate + NADH + 2 H(+)</text>
        <dbReference type="Rhea" id="RHEA:14105"/>
        <dbReference type="ChEBI" id="CHEBI:15378"/>
        <dbReference type="ChEBI" id="CHEBI:17388"/>
        <dbReference type="ChEBI" id="CHEBI:57540"/>
        <dbReference type="ChEBI" id="CHEBI:57945"/>
        <dbReference type="ChEBI" id="CHEBI:60039"/>
        <dbReference type="EC" id="1.5.1.2"/>
    </reaction>
</comment>
<keyword evidence="2 4" id="KW-0521">NADP</keyword>
<organism evidence="9 10">
    <name type="scientific">Gemmobacter lanyuensis</name>
    <dbReference type="NCBI Taxonomy" id="1054497"/>
    <lineage>
        <taxon>Bacteria</taxon>
        <taxon>Pseudomonadati</taxon>
        <taxon>Pseudomonadota</taxon>
        <taxon>Alphaproteobacteria</taxon>
        <taxon>Rhodobacterales</taxon>
        <taxon>Paracoccaceae</taxon>
        <taxon>Gemmobacter</taxon>
    </lineage>
</organism>
<comment type="caution">
    <text evidence="9">The sequence shown here is derived from an EMBL/GenBank/DDBJ whole genome shotgun (WGS) entry which is preliminary data.</text>
</comment>
<dbReference type="InterPro" id="IPR000304">
    <property type="entry name" value="Pyrroline-COOH_reductase"/>
</dbReference>
<comment type="similarity">
    <text evidence="1 4">Belongs to the pyrroline-5-carboxylate reductase family.</text>
</comment>
<dbReference type="Gene3D" id="1.10.3730.10">
    <property type="entry name" value="ProC C-terminal domain-like"/>
    <property type="match status" value="1"/>
</dbReference>
<keyword evidence="6" id="KW-0732">Signal</keyword>
<dbReference type="GO" id="GO:0055129">
    <property type="term" value="P:L-proline biosynthetic process"/>
    <property type="evidence" value="ECO:0007669"/>
    <property type="project" value="UniProtKB-UniRule"/>
</dbReference>
<dbReference type="InterPro" id="IPR036291">
    <property type="entry name" value="NAD(P)-bd_dom_sf"/>
</dbReference>
<feature type="signal peptide" evidence="6">
    <location>
        <begin position="1"/>
        <end position="18"/>
    </location>
</feature>
<dbReference type="PANTHER" id="PTHR11645:SF0">
    <property type="entry name" value="PYRROLINE-5-CARBOXYLATE REDUCTASE 3"/>
    <property type="match status" value="1"/>
</dbReference>
<comment type="pathway">
    <text evidence="4">Amino-acid biosynthesis; L-proline biosynthesis; L-proline from L-glutamate 5-semialdehyde: step 1/1.</text>
</comment>
<evidence type="ECO:0000313" key="9">
    <source>
        <dbReference type="EMBL" id="GGW38957.1"/>
    </source>
</evidence>
<dbReference type="PANTHER" id="PTHR11645">
    <property type="entry name" value="PYRROLINE-5-CARBOXYLATE REDUCTASE"/>
    <property type="match status" value="1"/>
</dbReference>
<dbReference type="Pfam" id="PF14748">
    <property type="entry name" value="P5CR_dimer"/>
    <property type="match status" value="1"/>
</dbReference>
<reference evidence="9" key="1">
    <citation type="journal article" date="2014" name="Int. J. Syst. Evol. Microbiol.">
        <title>Complete genome sequence of Corynebacterium casei LMG S-19264T (=DSM 44701T), isolated from a smear-ripened cheese.</title>
        <authorList>
            <consortium name="US DOE Joint Genome Institute (JGI-PGF)"/>
            <person name="Walter F."/>
            <person name="Albersmeier A."/>
            <person name="Kalinowski J."/>
            <person name="Ruckert C."/>
        </authorList>
    </citation>
    <scope>NUCLEOTIDE SEQUENCE</scope>
    <source>
        <strain evidence="9">KCTC 23714</strain>
    </source>
</reference>
<evidence type="ECO:0000256" key="6">
    <source>
        <dbReference type="SAM" id="SignalP"/>
    </source>
</evidence>
<keyword evidence="4" id="KW-0963">Cytoplasm</keyword>
<evidence type="ECO:0000256" key="5">
    <source>
        <dbReference type="PIRSR" id="PIRSR000193-1"/>
    </source>
</evidence>
<sequence>MALTLLFIGCGNMGAAIAGGAAAALPEARLVALDPEPERARSLLPPGSAVEIHATPEDLRISPDLILLGIKPQSFAGLAPEVLSLLAAAPVVSIMAGVPLTRLTSAIGHARVIRVMPNLPALVGAGMSLGCRAPGLADAALDALVAKVFGAIGRFDWASDEVAFETANPVFGCGPGFVFAIAEQMIRAAVAQGVSPGLADGLVRQTLFGAAKMLAEDARDAAMLKRAVSSPGGTTLAGLAVLEAPNALPALLPRTYQAAQARALELAALS</sequence>
<feature type="chain" id="PRO_5037180558" description="Pyrroline-5-carboxylate reductase" evidence="6">
    <location>
        <begin position="19"/>
        <end position="270"/>
    </location>
</feature>
<evidence type="ECO:0000256" key="2">
    <source>
        <dbReference type="ARBA" id="ARBA00022857"/>
    </source>
</evidence>
<dbReference type="SUPFAM" id="SSF48179">
    <property type="entry name" value="6-phosphogluconate dehydrogenase C-terminal domain-like"/>
    <property type="match status" value="1"/>
</dbReference>
<dbReference type="InterPro" id="IPR029036">
    <property type="entry name" value="P5CR_dimer"/>
</dbReference>
<dbReference type="SUPFAM" id="SSF51735">
    <property type="entry name" value="NAD(P)-binding Rossmann-fold domains"/>
    <property type="match status" value="1"/>
</dbReference>
<proteinExistence type="inferred from homology"/>
<reference evidence="9" key="2">
    <citation type="submission" date="2020-09" db="EMBL/GenBank/DDBJ databases">
        <authorList>
            <person name="Sun Q."/>
            <person name="Kim S."/>
        </authorList>
    </citation>
    <scope>NUCLEOTIDE SEQUENCE</scope>
    <source>
        <strain evidence="9">KCTC 23714</strain>
    </source>
</reference>
<gene>
    <name evidence="4 9" type="primary">proC</name>
    <name evidence="9" type="ORF">GCM10011452_29210</name>
</gene>
<evidence type="ECO:0000256" key="1">
    <source>
        <dbReference type="ARBA" id="ARBA00005525"/>
    </source>
</evidence>
<comment type="subcellular location">
    <subcellularLocation>
        <location evidence="4">Cytoplasm</location>
    </subcellularLocation>
</comment>
<accession>A0A918IYK8</accession>
<dbReference type="Gene3D" id="3.40.50.720">
    <property type="entry name" value="NAD(P)-binding Rossmann-like Domain"/>
    <property type="match status" value="1"/>
</dbReference>
<dbReference type="EC" id="1.5.1.2" evidence="4"/>
<dbReference type="HAMAP" id="MF_01925">
    <property type="entry name" value="P5C_reductase"/>
    <property type="match status" value="1"/>
</dbReference>
<name>A0A918IYK8_9RHOB</name>
<keyword evidence="4" id="KW-0028">Amino-acid biosynthesis</keyword>
<dbReference type="InterPro" id="IPR008927">
    <property type="entry name" value="6-PGluconate_DH-like_C_sf"/>
</dbReference>
<evidence type="ECO:0000256" key="3">
    <source>
        <dbReference type="ARBA" id="ARBA00023002"/>
    </source>
</evidence>
<evidence type="ECO:0000313" key="10">
    <source>
        <dbReference type="Proteomes" id="UP000628984"/>
    </source>
</evidence>
<evidence type="ECO:0000259" key="8">
    <source>
        <dbReference type="Pfam" id="PF14748"/>
    </source>
</evidence>
<dbReference type="AlphaFoldDB" id="A0A918IYK8"/>
<keyword evidence="4" id="KW-0641">Proline biosynthesis</keyword>
<protein>
    <recommendedName>
        <fullName evidence="4">Pyrroline-5-carboxylate reductase</fullName>
        <shortName evidence="4">P5C reductase</shortName>
        <shortName evidence="4">P5CR</shortName>
        <ecNumber evidence="4">1.5.1.2</ecNumber>
    </recommendedName>
    <alternativeName>
        <fullName evidence="4">PCA reductase</fullName>
    </alternativeName>
</protein>
<comment type="catalytic activity">
    <reaction evidence="4">
        <text>L-proline + NADP(+) = (S)-1-pyrroline-5-carboxylate + NADPH + 2 H(+)</text>
        <dbReference type="Rhea" id="RHEA:14109"/>
        <dbReference type="ChEBI" id="CHEBI:15378"/>
        <dbReference type="ChEBI" id="CHEBI:17388"/>
        <dbReference type="ChEBI" id="CHEBI:57783"/>
        <dbReference type="ChEBI" id="CHEBI:58349"/>
        <dbReference type="ChEBI" id="CHEBI:60039"/>
        <dbReference type="EC" id="1.5.1.2"/>
    </reaction>
</comment>
<feature type="domain" description="Pyrroline-5-carboxylate reductase catalytic N-terminal" evidence="7">
    <location>
        <begin position="6"/>
        <end position="97"/>
    </location>
</feature>
<dbReference type="PROSITE" id="PS00521">
    <property type="entry name" value="P5CR"/>
    <property type="match status" value="1"/>
</dbReference>
<dbReference type="InterPro" id="IPR028939">
    <property type="entry name" value="P5C_Rdtase_cat_N"/>
</dbReference>
<evidence type="ECO:0000259" key="7">
    <source>
        <dbReference type="Pfam" id="PF03807"/>
    </source>
</evidence>
<feature type="domain" description="Pyrroline-5-carboxylate reductase dimerisation" evidence="8">
    <location>
        <begin position="164"/>
        <end position="266"/>
    </location>
</feature>
<comment type="function">
    <text evidence="4">Catalyzes the reduction of 1-pyrroline-5-carboxylate (PCA) to L-proline.</text>
</comment>